<dbReference type="PANTHER" id="PTHR24321">
    <property type="entry name" value="DEHYDROGENASES, SHORT CHAIN"/>
    <property type="match status" value="1"/>
</dbReference>
<dbReference type="PRINTS" id="PR00081">
    <property type="entry name" value="GDHRDH"/>
</dbReference>
<dbReference type="PROSITE" id="PS00061">
    <property type="entry name" value="ADH_SHORT"/>
    <property type="match status" value="1"/>
</dbReference>
<organism evidence="3 4">
    <name type="scientific">Niallia endozanthoxylica</name>
    <dbReference type="NCBI Taxonomy" id="2036016"/>
    <lineage>
        <taxon>Bacteria</taxon>
        <taxon>Bacillati</taxon>
        <taxon>Bacillota</taxon>
        <taxon>Bacilli</taxon>
        <taxon>Bacillales</taxon>
        <taxon>Bacillaceae</taxon>
        <taxon>Niallia</taxon>
    </lineage>
</organism>
<dbReference type="OrthoDB" id="286404at2"/>
<dbReference type="Pfam" id="PF13561">
    <property type="entry name" value="adh_short_C2"/>
    <property type="match status" value="1"/>
</dbReference>
<gene>
    <name evidence="3" type="ORF">F4V44_06695</name>
</gene>
<dbReference type="Gene3D" id="3.40.50.720">
    <property type="entry name" value="NAD(P)-binding Rossmann-like Domain"/>
    <property type="match status" value="1"/>
</dbReference>
<dbReference type="PRINTS" id="PR00080">
    <property type="entry name" value="SDRFAMILY"/>
</dbReference>
<reference evidence="3 4" key="1">
    <citation type="submission" date="2019-09" db="EMBL/GenBank/DDBJ databases">
        <title>Whole genome sequences of isolates from the Mars Exploration Rovers.</title>
        <authorList>
            <person name="Seuylemezian A."/>
            <person name="Vaishampayan P."/>
        </authorList>
    </citation>
    <scope>NUCLEOTIDE SEQUENCE [LARGE SCALE GENOMIC DNA]</scope>
    <source>
        <strain evidence="3 4">MER_TA_151</strain>
    </source>
</reference>
<proteinExistence type="inferred from homology"/>
<keyword evidence="4" id="KW-1185">Reference proteome</keyword>
<evidence type="ECO:0000256" key="1">
    <source>
        <dbReference type="ARBA" id="ARBA00006484"/>
    </source>
</evidence>
<evidence type="ECO:0000256" key="2">
    <source>
        <dbReference type="ARBA" id="ARBA00023002"/>
    </source>
</evidence>
<dbReference type="AlphaFoldDB" id="A0A5J5I0H9"/>
<dbReference type="FunFam" id="3.40.50.720:FF:000084">
    <property type="entry name" value="Short-chain dehydrogenase reductase"/>
    <property type="match status" value="1"/>
</dbReference>
<dbReference type="InterPro" id="IPR002347">
    <property type="entry name" value="SDR_fam"/>
</dbReference>
<dbReference type="EMBL" id="VYKL01000014">
    <property type="protein sequence ID" value="KAA9026999.1"/>
    <property type="molecule type" value="Genomic_DNA"/>
</dbReference>
<dbReference type="GO" id="GO:0047936">
    <property type="term" value="F:glucose 1-dehydrogenase [NAD(P)+] activity"/>
    <property type="evidence" value="ECO:0007669"/>
    <property type="project" value="UniProtKB-EC"/>
</dbReference>
<dbReference type="RefSeq" id="WP_150439227.1">
    <property type="nucleotide sequence ID" value="NZ_VYKL01000014.1"/>
</dbReference>
<comment type="similarity">
    <text evidence="1">Belongs to the short-chain dehydrogenases/reductases (SDR) family.</text>
</comment>
<dbReference type="PANTHER" id="PTHR24321:SF15">
    <property type="entry name" value="OXIDOREDUCTASE UCPA"/>
    <property type="match status" value="1"/>
</dbReference>
<protein>
    <submittedName>
        <fullName evidence="3">Glucose 1-dehydrogenase</fullName>
        <ecNumber evidence="3">1.1.1.47</ecNumber>
    </submittedName>
</protein>
<accession>A0A5J5I0H9</accession>
<dbReference type="Proteomes" id="UP000326671">
    <property type="component" value="Unassembled WGS sequence"/>
</dbReference>
<dbReference type="EC" id="1.1.1.47" evidence="3"/>
<comment type="caution">
    <text evidence="3">The sequence shown here is derived from an EMBL/GenBank/DDBJ whole genome shotgun (WGS) entry which is preliminary data.</text>
</comment>
<dbReference type="InterPro" id="IPR020904">
    <property type="entry name" value="Sc_DH/Rdtase_CS"/>
</dbReference>
<dbReference type="InterPro" id="IPR036291">
    <property type="entry name" value="NAD(P)-bd_dom_sf"/>
</dbReference>
<name>A0A5J5I0H9_9BACI</name>
<keyword evidence="2 3" id="KW-0560">Oxidoreductase</keyword>
<dbReference type="SUPFAM" id="SSF51735">
    <property type="entry name" value="NAD(P)-binding Rossmann-fold domains"/>
    <property type="match status" value="1"/>
</dbReference>
<sequence>MRLREKIALITGAASGLGRETAILFAKEGAKVVLTDINEEMGKEVVTIIQSNDGEALFLKHNVAVEEEWRSVIQTTLQSYNKLDILVNCAGIGTFASIEDTTFELWHKILNVNLDGPFLGTKYGIEAMKRSGQGSIINVSSIASKVGDPGLVAYSASKGGVDQLSKSAALYCAKAGLNIRVNTIHPAYIQTPLMANVEDVEYVKSLLPVGHFGEPIDVANGILYLASDESKFTTGSQLFVDGGYCAQ</sequence>
<evidence type="ECO:0000313" key="3">
    <source>
        <dbReference type="EMBL" id="KAA9026999.1"/>
    </source>
</evidence>
<evidence type="ECO:0000313" key="4">
    <source>
        <dbReference type="Proteomes" id="UP000326671"/>
    </source>
</evidence>
<dbReference type="NCBIfam" id="NF005559">
    <property type="entry name" value="PRK07231.1"/>
    <property type="match status" value="1"/>
</dbReference>
<dbReference type="GO" id="GO:0008206">
    <property type="term" value="P:bile acid metabolic process"/>
    <property type="evidence" value="ECO:0007669"/>
    <property type="project" value="UniProtKB-ARBA"/>
</dbReference>